<dbReference type="Proteomes" id="UP000184012">
    <property type="component" value="Unassembled WGS sequence"/>
</dbReference>
<dbReference type="Gene3D" id="2.160.20.110">
    <property type="match status" value="2"/>
</dbReference>
<dbReference type="InterPro" id="IPR041033">
    <property type="entry name" value="SpaA_PFL_dom_1"/>
</dbReference>
<dbReference type="Pfam" id="PF17802">
    <property type="entry name" value="SpaA"/>
    <property type="match status" value="1"/>
</dbReference>
<proteinExistence type="predicted"/>
<dbReference type="Pfam" id="PF07581">
    <property type="entry name" value="Glug"/>
    <property type="match status" value="2"/>
</dbReference>
<reference evidence="5 6" key="1">
    <citation type="submission" date="2016-11" db="EMBL/GenBank/DDBJ databases">
        <authorList>
            <person name="Varghese N."/>
            <person name="Submissions S."/>
        </authorList>
    </citation>
    <scope>NUCLEOTIDE SEQUENCE [LARGE SCALE GENOMIC DNA]</scope>
    <source>
        <strain evidence="5 6">FD</strain>
    </source>
</reference>
<dbReference type="Gene3D" id="2.60.40.10">
    <property type="entry name" value="Immunoglobulins"/>
    <property type="match status" value="2"/>
</dbReference>
<feature type="transmembrane region" description="Helical" evidence="2">
    <location>
        <begin position="1184"/>
        <end position="1205"/>
    </location>
</feature>
<gene>
    <name evidence="5" type="ORF">SAMN04515649_11918</name>
</gene>
<accession>A0AB74F5M5</accession>
<feature type="region of interest" description="Disordered" evidence="1">
    <location>
        <begin position="46"/>
        <end position="81"/>
    </location>
</feature>
<evidence type="ECO:0000313" key="5">
    <source>
        <dbReference type="EMBL" id="SHM51510.1"/>
    </source>
</evidence>
<comment type="caution">
    <text evidence="5">The sequence shown here is derived from an EMBL/GenBank/DDBJ whole genome shotgun (WGS) entry which is preliminary data.</text>
</comment>
<feature type="domain" description="GLUG" evidence="3">
    <location>
        <begin position="500"/>
        <end position="525"/>
    </location>
</feature>
<dbReference type="EMBL" id="FRBP01000019">
    <property type="protein sequence ID" value="SHM51510.1"/>
    <property type="molecule type" value="Genomic_DNA"/>
</dbReference>
<keyword evidence="2" id="KW-0472">Membrane</keyword>
<evidence type="ECO:0000259" key="4">
    <source>
        <dbReference type="Pfam" id="PF17802"/>
    </source>
</evidence>
<evidence type="ECO:0000313" key="6">
    <source>
        <dbReference type="Proteomes" id="UP000184012"/>
    </source>
</evidence>
<dbReference type="InterPro" id="IPR011493">
    <property type="entry name" value="GLUG"/>
</dbReference>
<keyword evidence="2" id="KW-0812">Transmembrane</keyword>
<sequence>MHKKFYHCRWFISFFLILIMITGFLPSITFAIESKPENSVLLETTENDMPLTENSMGEETSLEAETPLEIQPSTPPTPETDASEINAAALRSGSGTAQNPYVLTLASDLYNLANQVNSGNTHAGIYFELGNNIDLSAYANWPGIGRQTKPFSGNLNGNNFTITGLRGTDPDGYGQYGLFGCATSASIKNVYLELGGSLSAVYDTGAFIGKANNGTQISNCHVDGNGYTINVTGGGRAGGFAGWTNEELGTGTTVYFNNCSVRNINTYSSGNYSAGFIGVAHNAEVTDCEVLNTDSNKNNATIYAAGFVAAAHGNSKFTNCSVTSPNIIGRSTGDSWSGGFAGVFYGSSKASACYTTNPKINATACNGGFAGGIYNSAQIDNCDVTEPVVKGIDYYQGGFAAKIYDYSSVTNCYTTGGKVTQGNRLARSYGVGGFVADLYGNATVTNSYTQTDVENNKAGSTDTNCSTGGFAAYIRENASAKNCYSTGSVFISNSGSQKTYQVGGFVSYKDGMGSITNCYSTGTVSAPNANQYVGGFIGYYYGNGLVSNCFFDTTTTRLAIPVGNTSISGVQSYTTSQMILKKNYPSGWGLKENLLGKANGTGSLSSPWYIDDDLTYPYLYYQYDGHSKEDTNYHIANTIYQNGNSIGQKRADFTVKQNSLPLRALSAGATKAYIPYSGTSQHVINTNSYVEIPGAAYNSNLHSLGGVSKTNIIAFSSAPIAEKRSDRVPWNVDDEATYTYVGDTVTYSITVLNYSSEADFKDVIVTDNIHENVRLLENTITVNPGVQYKEDEAQLLTTDNAAKPYYSYDAITRKLSVYLEDMPKLDANTGEISSYTISFQVFVEKEAASKFSDRTTYIGDIENTGLLDGKLVFTGNTNKESNYQYDFTDGNKDPVYDACLFDFTKNDTDRNLKLAGASFSTYYWTGDGVPTGQVDKTNTTTNVSEKNKWYLCDESISSPDGFVQLRLGKYPTAYAGYYQIIETSAPEGYLTPAGQWLLHVNEIAYVDKITTIQSSETEAIPAKDFETTSKIVDSKEVIDTANLSNQKLTGSVTLKKFNETNKPLPGAQFTIERFDESSNSWKYISYNNSTNQWMDWISGDHYTQETILENNTAITIFKELAIGRYRFTEVTSPTGYETLLLPFEGTIPTLDNNSDPIYDITFEIHDNQAIQMPASGREDFMSKMMLLIGIFIILLSFGGGALRYLSKHKHTT</sequence>
<dbReference type="NCBIfam" id="TIGR01451">
    <property type="entry name" value="B_ant_repeat"/>
    <property type="match status" value="1"/>
</dbReference>
<keyword evidence="2" id="KW-1133">Transmembrane helix</keyword>
<dbReference type="InterPro" id="IPR047589">
    <property type="entry name" value="DUF11_rpt"/>
</dbReference>
<feature type="domain" description="GLUG" evidence="3">
    <location>
        <begin position="530"/>
        <end position="552"/>
    </location>
</feature>
<dbReference type="AlphaFoldDB" id="A0AB74F5M5"/>
<name>A0AB74F5M5_9FIRM</name>
<protein>
    <submittedName>
        <fullName evidence="5">Conserved repeat domain-containing protein</fullName>
    </submittedName>
</protein>
<evidence type="ECO:0000259" key="3">
    <source>
        <dbReference type="Pfam" id="PF07581"/>
    </source>
</evidence>
<dbReference type="GeneID" id="68365050"/>
<dbReference type="RefSeq" id="WP_013382483.1">
    <property type="nucleotide sequence ID" value="NC_014624.2"/>
</dbReference>
<evidence type="ECO:0000256" key="1">
    <source>
        <dbReference type="SAM" id="MobiDB-lite"/>
    </source>
</evidence>
<organism evidence="5 6">
    <name type="scientific">Eubacterium callanderi</name>
    <dbReference type="NCBI Taxonomy" id="53442"/>
    <lineage>
        <taxon>Bacteria</taxon>
        <taxon>Bacillati</taxon>
        <taxon>Bacillota</taxon>
        <taxon>Clostridia</taxon>
        <taxon>Eubacteriales</taxon>
        <taxon>Eubacteriaceae</taxon>
        <taxon>Eubacterium</taxon>
    </lineage>
</organism>
<dbReference type="InterPro" id="IPR013783">
    <property type="entry name" value="Ig-like_fold"/>
</dbReference>
<feature type="domain" description="SpaA-like prealbumin fold" evidence="4">
    <location>
        <begin position="1050"/>
        <end position="1138"/>
    </location>
</feature>
<evidence type="ECO:0000256" key="2">
    <source>
        <dbReference type="SAM" id="Phobius"/>
    </source>
</evidence>